<organism evidence="9 10">
    <name type="scientific">Paracoccus lichenicola</name>
    <dbReference type="NCBI Taxonomy" id="2665644"/>
    <lineage>
        <taxon>Bacteria</taxon>
        <taxon>Pseudomonadati</taxon>
        <taxon>Pseudomonadota</taxon>
        <taxon>Alphaproteobacteria</taxon>
        <taxon>Rhodobacterales</taxon>
        <taxon>Paracoccaceae</taxon>
        <taxon>Paracoccus</taxon>
    </lineage>
</organism>
<dbReference type="GO" id="GO:0005737">
    <property type="term" value="C:cytoplasm"/>
    <property type="evidence" value="ECO:0007669"/>
    <property type="project" value="UniProtKB-SubCell"/>
</dbReference>
<reference evidence="9 10" key="1">
    <citation type="submission" date="2019-11" db="EMBL/GenBank/DDBJ databases">
        <authorList>
            <person name="Lang L."/>
        </authorList>
    </citation>
    <scope>NUCLEOTIDE SEQUENCE [LARGE SCALE GENOMIC DNA]</scope>
    <source>
        <strain evidence="9 10">YIM 132242</strain>
    </source>
</reference>
<dbReference type="GO" id="GO:0006260">
    <property type="term" value="P:DNA replication"/>
    <property type="evidence" value="ECO:0007669"/>
    <property type="project" value="UniProtKB-UniRule"/>
</dbReference>
<dbReference type="EMBL" id="WMBT01000003">
    <property type="protein sequence ID" value="MTE00349.1"/>
    <property type="molecule type" value="Genomic_DNA"/>
</dbReference>
<dbReference type="PROSITE" id="PS00618">
    <property type="entry name" value="RECF_2"/>
    <property type="match status" value="1"/>
</dbReference>
<dbReference type="SUPFAM" id="SSF52540">
    <property type="entry name" value="P-loop containing nucleoside triphosphate hydrolases"/>
    <property type="match status" value="1"/>
</dbReference>
<sequence>MTLSRLSLAQFRSWSRLDLDLDGRPLAIFGPNGSGKTNILEALSMLAPGRGLRAAPAPEQARQGLEAGWRIRAALDGHTVETAALPGQPRTVLIDDKPVAQTALGRLLRILWLVPAMDRLWSDPPEARRRFLDRVTLSLYPDHADLALTYEKAMRERNRLLKDGIHDPGWYRALEAQMGDAGAALTRNRRDALTAIMAAQDGGDFPAATLALLPGEGQADDPDPDSISARLATMRPRDLAAGRTLTGPHRADLGAHWGPQDMPAALSSTGEQKALLLSLILANARALSGQPVVLLLDEVAAHLDADRRAALYDRICGLPAQSLLTGTGPELFDSLGPRARRLSVTKTDGLSQAAETTG</sequence>
<dbReference type="GO" id="GO:0003697">
    <property type="term" value="F:single-stranded DNA binding"/>
    <property type="evidence" value="ECO:0007669"/>
    <property type="project" value="UniProtKB-UniRule"/>
</dbReference>
<keyword evidence="1 6" id="KW-0963">Cytoplasm</keyword>
<evidence type="ECO:0000256" key="1">
    <source>
        <dbReference type="ARBA" id="ARBA00022490"/>
    </source>
</evidence>
<feature type="domain" description="AAA+ ATPase" evidence="8">
    <location>
        <begin position="22"/>
        <end position="349"/>
    </location>
</feature>
<evidence type="ECO:0000256" key="6">
    <source>
        <dbReference type="HAMAP-Rule" id="MF_00365"/>
    </source>
</evidence>
<dbReference type="GO" id="GO:0016887">
    <property type="term" value="F:ATP hydrolysis activity"/>
    <property type="evidence" value="ECO:0007669"/>
    <property type="project" value="InterPro"/>
</dbReference>
<dbReference type="Gene3D" id="3.40.50.300">
    <property type="entry name" value="P-loop containing nucleotide triphosphate hydrolases"/>
    <property type="match status" value="1"/>
</dbReference>
<name>A0A6L6HPI1_9RHOB</name>
<dbReference type="Pfam" id="PF13476">
    <property type="entry name" value="AAA_23"/>
    <property type="match status" value="1"/>
</dbReference>
<keyword evidence="6 7" id="KW-0234">DNA repair</keyword>
<evidence type="ECO:0000256" key="5">
    <source>
        <dbReference type="ARBA" id="ARBA00023125"/>
    </source>
</evidence>
<dbReference type="GO" id="GO:0005524">
    <property type="term" value="F:ATP binding"/>
    <property type="evidence" value="ECO:0007669"/>
    <property type="project" value="UniProtKB-UniRule"/>
</dbReference>
<feature type="binding site" evidence="6">
    <location>
        <begin position="30"/>
        <end position="37"/>
    </location>
    <ligand>
        <name>ATP</name>
        <dbReference type="ChEBI" id="CHEBI:30616"/>
    </ligand>
</feature>
<comment type="caution">
    <text evidence="9">The sequence shown here is derived from an EMBL/GenBank/DDBJ whole genome shotgun (WGS) entry which is preliminary data.</text>
</comment>
<evidence type="ECO:0000256" key="4">
    <source>
        <dbReference type="ARBA" id="ARBA00022840"/>
    </source>
</evidence>
<dbReference type="Gene3D" id="1.20.1050.90">
    <property type="entry name" value="RecF/RecN/SMC, N-terminal domain"/>
    <property type="match status" value="1"/>
</dbReference>
<keyword evidence="6 7" id="KW-0227">DNA damage</keyword>
<keyword evidence="10" id="KW-1185">Reference proteome</keyword>
<dbReference type="InterPro" id="IPR042174">
    <property type="entry name" value="RecF_2"/>
</dbReference>
<dbReference type="RefSeq" id="WP_328288485.1">
    <property type="nucleotide sequence ID" value="NZ_WMBT01000003.1"/>
</dbReference>
<keyword evidence="2 6" id="KW-0235">DNA replication</keyword>
<dbReference type="InterPro" id="IPR018078">
    <property type="entry name" value="DNA-binding_RecF_CS"/>
</dbReference>
<dbReference type="PANTHER" id="PTHR32182:SF0">
    <property type="entry name" value="DNA REPLICATION AND REPAIR PROTEIN RECF"/>
    <property type="match status" value="1"/>
</dbReference>
<dbReference type="SMART" id="SM00382">
    <property type="entry name" value="AAA"/>
    <property type="match status" value="1"/>
</dbReference>
<evidence type="ECO:0000313" key="9">
    <source>
        <dbReference type="EMBL" id="MTE00349.1"/>
    </source>
</evidence>
<dbReference type="HAMAP" id="MF_00365">
    <property type="entry name" value="RecF"/>
    <property type="match status" value="1"/>
</dbReference>
<evidence type="ECO:0000256" key="7">
    <source>
        <dbReference type="RuleBase" id="RU000578"/>
    </source>
</evidence>
<evidence type="ECO:0000256" key="2">
    <source>
        <dbReference type="ARBA" id="ARBA00022705"/>
    </source>
</evidence>
<comment type="similarity">
    <text evidence="6 7">Belongs to the RecF family.</text>
</comment>
<dbReference type="GO" id="GO:0009432">
    <property type="term" value="P:SOS response"/>
    <property type="evidence" value="ECO:0007669"/>
    <property type="project" value="UniProtKB-UniRule"/>
</dbReference>
<dbReference type="InterPro" id="IPR003593">
    <property type="entry name" value="AAA+_ATPase"/>
</dbReference>
<keyword evidence="3 6" id="KW-0547">Nucleotide-binding</keyword>
<evidence type="ECO:0000256" key="3">
    <source>
        <dbReference type="ARBA" id="ARBA00022741"/>
    </source>
</evidence>
<comment type="function">
    <text evidence="6 7">The RecF protein is involved in DNA metabolism; it is required for DNA replication and normal SOS inducibility. RecF binds preferentially to single-stranded, linear DNA. It also seems to bind ATP.</text>
</comment>
<dbReference type="InterPro" id="IPR001238">
    <property type="entry name" value="DNA-binding_RecF"/>
</dbReference>
<dbReference type="PANTHER" id="PTHR32182">
    <property type="entry name" value="DNA REPLICATION AND REPAIR PROTEIN RECF"/>
    <property type="match status" value="1"/>
</dbReference>
<evidence type="ECO:0000313" key="10">
    <source>
        <dbReference type="Proteomes" id="UP000481417"/>
    </source>
</evidence>
<dbReference type="Proteomes" id="UP000481417">
    <property type="component" value="Unassembled WGS sequence"/>
</dbReference>
<dbReference type="GO" id="GO:0000731">
    <property type="term" value="P:DNA synthesis involved in DNA repair"/>
    <property type="evidence" value="ECO:0007669"/>
    <property type="project" value="TreeGrafter"/>
</dbReference>
<comment type="subcellular location">
    <subcellularLocation>
        <location evidence="6 7">Cytoplasm</location>
    </subcellularLocation>
</comment>
<dbReference type="GO" id="GO:0006302">
    <property type="term" value="P:double-strand break repair"/>
    <property type="evidence" value="ECO:0007669"/>
    <property type="project" value="InterPro"/>
</dbReference>
<proteinExistence type="inferred from homology"/>
<dbReference type="AlphaFoldDB" id="A0A6L6HPI1"/>
<dbReference type="InterPro" id="IPR038729">
    <property type="entry name" value="Rad50/SbcC_AAA"/>
</dbReference>
<keyword evidence="5 6" id="KW-0238">DNA-binding</keyword>
<dbReference type="InterPro" id="IPR027417">
    <property type="entry name" value="P-loop_NTPase"/>
</dbReference>
<evidence type="ECO:0000259" key="8">
    <source>
        <dbReference type="SMART" id="SM00382"/>
    </source>
</evidence>
<accession>A0A6L6HPI1</accession>
<dbReference type="NCBIfam" id="TIGR00611">
    <property type="entry name" value="recf"/>
    <property type="match status" value="1"/>
</dbReference>
<gene>
    <name evidence="6 9" type="primary">recF</name>
    <name evidence="9" type="ORF">GIY56_08625</name>
</gene>
<keyword evidence="4 6" id="KW-0067">ATP-binding</keyword>
<keyword evidence="6 7" id="KW-0742">SOS response</keyword>
<protein>
    <recommendedName>
        <fullName evidence="6 7">DNA replication and repair protein RecF</fullName>
    </recommendedName>
</protein>